<comment type="function">
    <text evidence="16">Kinase that can phosphorylate various inositol polyphosphate such as Ins(3,4,5,6)P4 or Ins(1,3,4)P3.</text>
</comment>
<dbReference type="InterPro" id="IPR008656">
    <property type="entry name" value="Inositol_tetrakis-P_1-kinase"/>
</dbReference>
<keyword evidence="3 16" id="KW-0808">Transferase</keyword>
<evidence type="ECO:0000256" key="5">
    <source>
        <dbReference type="ARBA" id="ARBA00022741"/>
    </source>
</evidence>
<feature type="binding site" evidence="17">
    <location>
        <position position="202"/>
    </location>
    <ligand>
        <name>1D-myo-inositol 1,3,4-trisphosphate</name>
        <dbReference type="ChEBI" id="CHEBI:58414"/>
    </ligand>
</feature>
<comment type="catalytic activity">
    <reaction evidence="12">
        <text>1D-myo-inositol 3,4,5,6-tetrakisphosphate + ATP = 1D-myo-inositol 1,3,4,5,6-pentakisphosphate + ADP + H(+)</text>
        <dbReference type="Rhea" id="RHEA:12452"/>
        <dbReference type="ChEBI" id="CHEBI:15378"/>
        <dbReference type="ChEBI" id="CHEBI:30616"/>
        <dbReference type="ChEBI" id="CHEBI:57539"/>
        <dbReference type="ChEBI" id="CHEBI:57733"/>
        <dbReference type="ChEBI" id="CHEBI:456216"/>
        <dbReference type="EC" id="2.7.1.134"/>
    </reaction>
    <physiologicalReaction direction="left-to-right" evidence="12">
        <dbReference type="Rhea" id="RHEA:12453"/>
    </physiologicalReaction>
    <physiologicalReaction direction="right-to-left" evidence="12">
        <dbReference type="Rhea" id="RHEA:12454"/>
    </physiologicalReaction>
</comment>
<dbReference type="GO" id="GO:0016853">
    <property type="term" value="F:isomerase activity"/>
    <property type="evidence" value="ECO:0007669"/>
    <property type="project" value="UniProtKB-KW"/>
</dbReference>
<evidence type="ECO:0000256" key="12">
    <source>
        <dbReference type="ARBA" id="ARBA00033645"/>
    </source>
</evidence>
<reference evidence="21" key="1">
    <citation type="submission" date="2021-02" db="EMBL/GenBank/DDBJ databases">
        <authorList>
            <person name="Nowell W R."/>
        </authorList>
    </citation>
    <scope>NUCLEOTIDE SEQUENCE</scope>
</reference>
<comment type="caution">
    <text evidence="21">The sequence shown here is derived from an EMBL/GenBank/DDBJ whole genome shotgun (WGS) entry which is preliminary data.</text>
</comment>
<evidence type="ECO:0000256" key="7">
    <source>
        <dbReference type="ARBA" id="ARBA00022840"/>
    </source>
</evidence>
<evidence type="ECO:0000256" key="17">
    <source>
        <dbReference type="PIRSR" id="PIRSR038186-1"/>
    </source>
</evidence>
<feature type="binding site" evidence="17">
    <location>
        <position position="113"/>
    </location>
    <ligand>
        <name>ATP</name>
        <dbReference type="ChEBI" id="CHEBI:30616"/>
    </ligand>
</feature>
<feature type="binding site" evidence="18">
    <location>
        <position position="296"/>
    </location>
    <ligand>
        <name>Mg(2+)</name>
        <dbReference type="ChEBI" id="CHEBI:18420"/>
        <label>1</label>
    </ligand>
</feature>
<evidence type="ECO:0000256" key="15">
    <source>
        <dbReference type="ARBA" id="ARBA00049058"/>
    </source>
</evidence>
<evidence type="ECO:0000256" key="16">
    <source>
        <dbReference type="PIRNR" id="PIRNR038186"/>
    </source>
</evidence>
<evidence type="ECO:0000256" key="18">
    <source>
        <dbReference type="PIRSR" id="PIRSR038186-2"/>
    </source>
</evidence>
<dbReference type="InterPro" id="IPR040464">
    <property type="entry name" value="InsP(3)kin_ATP-grasp"/>
</dbReference>
<accession>A0A814YZH5</accession>
<keyword evidence="6 16" id="KW-0418">Kinase</keyword>
<name>A0A814YZH5_9BILA</name>
<dbReference type="GO" id="GO:0005737">
    <property type="term" value="C:cytoplasm"/>
    <property type="evidence" value="ECO:0007669"/>
    <property type="project" value="TreeGrafter"/>
</dbReference>
<comment type="catalytic activity">
    <reaction evidence="11">
        <text>1D-myo-inositol 3,4,6-trisphosphate + ATP = 1D-myo-inositol 1,3,4,6-tetrakisphosphate + ADP + H(+)</text>
        <dbReference type="Rhea" id="RHEA:70287"/>
        <dbReference type="ChEBI" id="CHEBI:15378"/>
        <dbReference type="ChEBI" id="CHEBI:30616"/>
        <dbReference type="ChEBI" id="CHEBI:57660"/>
        <dbReference type="ChEBI" id="CHEBI:189099"/>
        <dbReference type="ChEBI" id="CHEBI:456216"/>
    </reaction>
    <physiologicalReaction direction="left-to-right" evidence="11">
        <dbReference type="Rhea" id="RHEA:70288"/>
    </physiologicalReaction>
    <physiologicalReaction direction="right-to-left" evidence="11">
        <dbReference type="Rhea" id="RHEA:70289"/>
    </physiologicalReaction>
</comment>
<gene>
    <name evidence="20" type="ORF">BJG266_LOCUS6354</name>
    <name evidence="21" type="ORF">QVE165_LOCUS27707</name>
</gene>
<evidence type="ECO:0000256" key="8">
    <source>
        <dbReference type="ARBA" id="ARBA00022842"/>
    </source>
</evidence>
<feature type="binding site" evidence="17">
    <location>
        <begin position="191"/>
        <end position="202"/>
    </location>
    <ligand>
        <name>ATP</name>
        <dbReference type="ChEBI" id="CHEBI:30616"/>
    </ligand>
</feature>
<feature type="binding site" evidence="17">
    <location>
        <position position="160"/>
    </location>
    <ligand>
        <name>ATP</name>
        <dbReference type="ChEBI" id="CHEBI:30616"/>
    </ligand>
</feature>
<dbReference type="Pfam" id="PF17927">
    <property type="entry name" value="Ins134_P3_kin_N"/>
    <property type="match status" value="1"/>
</dbReference>
<comment type="catalytic activity">
    <reaction evidence="15">
        <text>1D-myo-inositol 1,3,4-trisphosphate + 1D-myo-inositol 1,3,4,5,6-pentakisphosphate = 1D-myo-inositol 3,4,5,6-tetrakisphosphate + 1D-myo-inositol 1,3,4,6-tetrakisphosphate</text>
        <dbReference type="Rhea" id="RHEA:70263"/>
        <dbReference type="ChEBI" id="CHEBI:57539"/>
        <dbReference type="ChEBI" id="CHEBI:57660"/>
        <dbReference type="ChEBI" id="CHEBI:57733"/>
        <dbReference type="ChEBI" id="CHEBI:58414"/>
    </reaction>
    <physiologicalReaction direction="left-to-right" evidence="15">
        <dbReference type="Rhea" id="RHEA:70264"/>
    </physiologicalReaction>
    <physiologicalReaction direction="right-to-left" evidence="15">
        <dbReference type="Rhea" id="RHEA:70265"/>
    </physiologicalReaction>
</comment>
<evidence type="ECO:0000313" key="22">
    <source>
        <dbReference type="Proteomes" id="UP000663832"/>
    </source>
</evidence>
<evidence type="ECO:0000313" key="20">
    <source>
        <dbReference type="EMBL" id="CAF0822723.1"/>
    </source>
</evidence>
<feature type="binding site" evidence="18">
    <location>
        <position position="282"/>
    </location>
    <ligand>
        <name>Mg(2+)</name>
        <dbReference type="ChEBI" id="CHEBI:18420"/>
        <label>1</label>
    </ligand>
</feature>
<evidence type="ECO:0000256" key="6">
    <source>
        <dbReference type="ARBA" id="ARBA00022777"/>
    </source>
</evidence>
<keyword evidence="7 16" id="KW-0067">ATP-binding</keyword>
<keyword evidence="5 16" id="KW-0547">Nucleotide-binding</keyword>
<evidence type="ECO:0000256" key="3">
    <source>
        <dbReference type="ARBA" id="ARBA00022679"/>
    </source>
</evidence>
<organism evidence="21 22">
    <name type="scientific">Adineta steineri</name>
    <dbReference type="NCBI Taxonomy" id="433720"/>
    <lineage>
        <taxon>Eukaryota</taxon>
        <taxon>Metazoa</taxon>
        <taxon>Spiralia</taxon>
        <taxon>Gnathifera</taxon>
        <taxon>Rotifera</taxon>
        <taxon>Eurotatoria</taxon>
        <taxon>Bdelloidea</taxon>
        <taxon>Adinetida</taxon>
        <taxon>Adinetidae</taxon>
        <taxon>Adineta</taxon>
    </lineage>
</organism>
<dbReference type="Proteomes" id="UP000663877">
    <property type="component" value="Unassembled WGS sequence"/>
</dbReference>
<dbReference type="GO" id="GO:0005524">
    <property type="term" value="F:ATP binding"/>
    <property type="evidence" value="ECO:0007669"/>
    <property type="project" value="UniProtKB-UniRule"/>
</dbReference>
<dbReference type="GO" id="GO:0047325">
    <property type="term" value="F:inositol-3,4,5,6-tetrakisphosphate 1-kinase activity"/>
    <property type="evidence" value="ECO:0007669"/>
    <property type="project" value="UniProtKB-EC"/>
</dbReference>
<dbReference type="InterPro" id="IPR011761">
    <property type="entry name" value="ATP-grasp"/>
</dbReference>
<keyword evidence="9" id="KW-0413">Isomerase</keyword>
<comment type="subunit">
    <text evidence="16">Monomer.</text>
</comment>
<feature type="binding site" evidence="18">
    <location>
        <position position="296"/>
    </location>
    <ligand>
        <name>Mg(2+)</name>
        <dbReference type="ChEBI" id="CHEBI:18420"/>
        <label>2</label>
    </ligand>
</feature>
<evidence type="ECO:0000256" key="13">
    <source>
        <dbReference type="ARBA" id="ARBA00033674"/>
    </source>
</evidence>
<feature type="binding site" evidence="17">
    <location>
        <position position="76"/>
    </location>
    <ligand>
        <name>1D-myo-inositol 1,3,4-trisphosphate</name>
        <dbReference type="ChEBI" id="CHEBI:58414"/>
    </ligand>
</feature>
<keyword evidence="8 16" id="KW-0460">Magnesium</keyword>
<evidence type="ECO:0000259" key="19">
    <source>
        <dbReference type="PROSITE" id="PS50975"/>
    </source>
</evidence>
<dbReference type="EC" id="2.7.1.134" evidence="16"/>
<dbReference type="Pfam" id="PF05770">
    <property type="entry name" value="Ins134_P3_kin"/>
    <property type="match status" value="1"/>
</dbReference>
<dbReference type="OrthoDB" id="25308at2759"/>
<dbReference type="PANTHER" id="PTHR14217:SF1">
    <property type="entry name" value="INOSITOL-TETRAKISPHOSPHATE 1-KINASE"/>
    <property type="match status" value="1"/>
</dbReference>
<feature type="domain" description="ATP-grasp" evidence="19">
    <location>
        <begin position="121"/>
        <end position="324"/>
    </location>
</feature>
<dbReference type="GO" id="GO:0052726">
    <property type="term" value="F:inositol-1,3,4-trisphosphate 5-kinase activity"/>
    <property type="evidence" value="ECO:0007669"/>
    <property type="project" value="InterPro"/>
</dbReference>
<comment type="catalytic activity">
    <reaction evidence="10">
        <text>1D-myo-inositol 1,3,4-trisphosphate + ATP = 1D-myo-inositol 1,3,4,5-tetrakisphosphate + ADP + H(+)</text>
        <dbReference type="Rhea" id="RHEA:13253"/>
        <dbReference type="ChEBI" id="CHEBI:15378"/>
        <dbReference type="ChEBI" id="CHEBI:30616"/>
        <dbReference type="ChEBI" id="CHEBI:57895"/>
        <dbReference type="ChEBI" id="CHEBI:58414"/>
        <dbReference type="ChEBI" id="CHEBI:456216"/>
        <dbReference type="EC" id="2.7.1.159"/>
    </reaction>
    <physiologicalReaction direction="left-to-right" evidence="10">
        <dbReference type="Rhea" id="RHEA:13254"/>
    </physiologicalReaction>
    <physiologicalReaction direction="right-to-left" evidence="10">
        <dbReference type="Rhea" id="RHEA:13255"/>
    </physiologicalReaction>
</comment>
<dbReference type="GO" id="GO:0000287">
    <property type="term" value="F:magnesium ion binding"/>
    <property type="evidence" value="ECO:0007669"/>
    <property type="project" value="InterPro"/>
</dbReference>
<feature type="binding site" evidence="17">
    <location>
        <position position="170"/>
    </location>
    <ligand>
        <name>1D-myo-inositol 1,3,4-trisphosphate</name>
        <dbReference type="ChEBI" id="CHEBI:58414"/>
    </ligand>
</feature>
<comment type="catalytic activity">
    <reaction evidence="13">
        <text>1D-myo-inositol 1,3,4-trisphosphate + ATP = 1D-myo-inositol 1,3,4,6-tetrakisphosphate + ADP + H(+)</text>
        <dbReference type="Rhea" id="RHEA:20940"/>
        <dbReference type="ChEBI" id="CHEBI:15378"/>
        <dbReference type="ChEBI" id="CHEBI:30616"/>
        <dbReference type="ChEBI" id="CHEBI:57660"/>
        <dbReference type="ChEBI" id="CHEBI:58414"/>
        <dbReference type="ChEBI" id="CHEBI:456216"/>
        <dbReference type="EC" id="2.7.1.159"/>
    </reaction>
    <physiologicalReaction direction="left-to-right" evidence="13">
        <dbReference type="Rhea" id="RHEA:20941"/>
    </physiologicalReaction>
    <physiologicalReaction direction="right-to-left" evidence="13">
        <dbReference type="Rhea" id="RHEA:20942"/>
    </physiologicalReaction>
</comment>
<dbReference type="Gene3D" id="3.30.470.20">
    <property type="entry name" value="ATP-grasp fold, B domain"/>
    <property type="match status" value="1"/>
</dbReference>
<dbReference type="InterPro" id="IPR041429">
    <property type="entry name" value="ITPK1_N"/>
</dbReference>
<dbReference type="GO" id="GO:0052725">
    <property type="term" value="F:inositol-1,3,4-trisphosphate 6-kinase activity"/>
    <property type="evidence" value="ECO:0007669"/>
    <property type="project" value="InterPro"/>
</dbReference>
<dbReference type="SUPFAM" id="SSF56059">
    <property type="entry name" value="Glutathione synthetase ATP-binding domain-like"/>
    <property type="match status" value="1"/>
</dbReference>
<evidence type="ECO:0000256" key="14">
    <source>
        <dbReference type="ARBA" id="ARBA00047728"/>
    </source>
</evidence>
<evidence type="ECO:0000256" key="2">
    <source>
        <dbReference type="ARBA" id="ARBA00014968"/>
    </source>
</evidence>
<dbReference type="EMBL" id="CAJNOM010000212">
    <property type="protein sequence ID" value="CAF1236125.1"/>
    <property type="molecule type" value="Genomic_DNA"/>
</dbReference>
<evidence type="ECO:0000256" key="11">
    <source>
        <dbReference type="ARBA" id="ARBA00033624"/>
    </source>
</evidence>
<evidence type="ECO:0000256" key="1">
    <source>
        <dbReference type="ARBA" id="ARBA00009601"/>
    </source>
</evidence>
<feature type="binding site" evidence="17">
    <location>
        <position position="34"/>
    </location>
    <ligand>
        <name>1D-myo-inositol 1,3,4-trisphosphate</name>
        <dbReference type="ChEBI" id="CHEBI:58414"/>
    </ligand>
</feature>
<sequence>MERSQSGTLSPSSLQSQRQQQQQLLIGYILSRKKLSKLRFDQFLLLCKQSHIDTVELTHDYFKQSNVRIPQLIIHKLEDDTKHDSLNEKIRSLSKSSTIILDEFESISKVLNRYKQYSLLDSGKNHYIVPPFIHVTKNDNESMIEKMLINNQISFPIMCKPIQAHGGKSHDMKLIFDVEHLNDIDKPCVLQQFIDHDGVLFKVFAIGRDNYHIVRRNSIRNLHDHPSRDTISFHSSEVSSSQAAHELLSTNQAIDIMFDHTIVNTIIKTVQNLFELNLVGIDIFIDRNTGDYAVIDVNYFPGYEGITDFSTQLFHLCQHLLQVS</sequence>
<evidence type="ECO:0000256" key="9">
    <source>
        <dbReference type="ARBA" id="ARBA00023235"/>
    </source>
</evidence>
<feature type="binding site" evidence="17">
    <location>
        <position position="218"/>
    </location>
    <ligand>
        <name>ATP</name>
        <dbReference type="ChEBI" id="CHEBI:30616"/>
    </ligand>
</feature>
<evidence type="ECO:0000256" key="10">
    <source>
        <dbReference type="ARBA" id="ARBA00033609"/>
    </source>
</evidence>
<keyword evidence="4 16" id="KW-0479">Metal-binding</keyword>
<protein>
    <recommendedName>
        <fullName evidence="2 16">Inositol-tetrakisphosphate 1-kinase</fullName>
        <ecNumber evidence="16">2.7.1.134</ecNumber>
    </recommendedName>
</protein>
<feature type="binding site" evidence="18">
    <location>
        <position position="298"/>
    </location>
    <ligand>
        <name>Mg(2+)</name>
        <dbReference type="ChEBI" id="CHEBI:18420"/>
        <label>2</label>
    </ligand>
</feature>
<dbReference type="PANTHER" id="PTHR14217">
    <property type="entry name" value="INOSITOL-TETRAKISPHOSPHATE 1-KINASE"/>
    <property type="match status" value="1"/>
</dbReference>
<evidence type="ECO:0000313" key="21">
    <source>
        <dbReference type="EMBL" id="CAF1236125.1"/>
    </source>
</evidence>
<dbReference type="AlphaFoldDB" id="A0A814YZH5"/>
<proteinExistence type="inferred from homology"/>
<dbReference type="PROSITE" id="PS50975">
    <property type="entry name" value="ATP_GRASP"/>
    <property type="match status" value="1"/>
</dbReference>
<dbReference type="Proteomes" id="UP000663832">
    <property type="component" value="Unassembled WGS sequence"/>
</dbReference>
<feature type="binding site" evidence="17">
    <location>
        <position position="302"/>
    </location>
    <ligand>
        <name>1D-myo-inositol 1,3,4-trisphosphate</name>
        <dbReference type="ChEBI" id="CHEBI:58414"/>
    </ligand>
</feature>
<comment type="catalytic activity">
    <reaction evidence="14">
        <text>1D-myo-inositol 1,3,4-trisphosphate + 1D-myo-inositol 1,3,4,5,6-pentakisphosphate = 1D-myo-inositol 3,4,5,6-tetrakisphosphate + 1D-myo-inositol 1,3,4,5-tetrakisphosphate</text>
        <dbReference type="Rhea" id="RHEA:70271"/>
        <dbReference type="ChEBI" id="CHEBI:57539"/>
        <dbReference type="ChEBI" id="CHEBI:57733"/>
        <dbReference type="ChEBI" id="CHEBI:57895"/>
        <dbReference type="ChEBI" id="CHEBI:58414"/>
    </reaction>
    <physiologicalReaction direction="left-to-right" evidence="14">
        <dbReference type="Rhea" id="RHEA:70272"/>
    </physiologicalReaction>
    <physiologicalReaction direction="right-to-left" evidence="14">
        <dbReference type="Rhea" id="RHEA:70273"/>
    </physiologicalReaction>
</comment>
<comment type="similarity">
    <text evidence="1 16">Belongs to the ITPK1 family.</text>
</comment>
<comment type="cofactor">
    <cofactor evidence="16 18">
        <name>Mg(2+)</name>
        <dbReference type="ChEBI" id="CHEBI:18420"/>
    </cofactor>
    <text evidence="16 18">Binds 2 magnesium ions per subunit.</text>
</comment>
<dbReference type="EMBL" id="CAJNOI010000018">
    <property type="protein sequence ID" value="CAF0822723.1"/>
    <property type="molecule type" value="Genomic_DNA"/>
</dbReference>
<evidence type="ECO:0000256" key="4">
    <source>
        <dbReference type="ARBA" id="ARBA00022723"/>
    </source>
</evidence>
<feature type="binding site" evidence="17">
    <location>
        <position position="298"/>
    </location>
    <ligand>
        <name>1D-myo-inositol 1,3,4-trisphosphate</name>
        <dbReference type="ChEBI" id="CHEBI:58414"/>
    </ligand>
</feature>
<dbReference type="PIRSF" id="PIRSF038186">
    <property type="entry name" value="ITPK"/>
    <property type="match status" value="1"/>
</dbReference>
<dbReference type="GO" id="GO:0032957">
    <property type="term" value="P:inositol trisphosphate metabolic process"/>
    <property type="evidence" value="ECO:0007669"/>
    <property type="project" value="InterPro"/>
</dbReference>
<keyword evidence="22" id="KW-1185">Reference proteome</keyword>